<feature type="region of interest" description="Disordered" evidence="1">
    <location>
        <begin position="958"/>
        <end position="984"/>
    </location>
</feature>
<feature type="transmembrane region" description="Helical" evidence="2">
    <location>
        <begin position="98"/>
        <end position="123"/>
    </location>
</feature>
<reference evidence="3 4" key="1">
    <citation type="submission" date="2019-12" db="EMBL/GenBank/DDBJ databases">
        <authorList>
            <person name="Floudas D."/>
            <person name="Bentzer J."/>
            <person name="Ahren D."/>
            <person name="Johansson T."/>
            <person name="Persson P."/>
            <person name="Tunlid A."/>
        </authorList>
    </citation>
    <scope>NUCLEOTIDE SEQUENCE [LARGE SCALE GENOMIC DNA]</scope>
    <source>
        <strain evidence="3 4">CBS 102.39</strain>
    </source>
</reference>
<feature type="transmembrane region" description="Helical" evidence="2">
    <location>
        <begin position="58"/>
        <end position="78"/>
    </location>
</feature>
<keyword evidence="4" id="KW-1185">Reference proteome</keyword>
<feature type="region of interest" description="Disordered" evidence="1">
    <location>
        <begin position="1086"/>
        <end position="1119"/>
    </location>
</feature>
<keyword evidence="2" id="KW-0472">Membrane</keyword>
<feature type="region of interest" description="Disordered" evidence="1">
    <location>
        <begin position="258"/>
        <end position="277"/>
    </location>
</feature>
<feature type="transmembrane region" description="Helical" evidence="2">
    <location>
        <begin position="432"/>
        <end position="454"/>
    </location>
</feature>
<feature type="compositionally biased region" description="Pro residues" evidence="1">
    <location>
        <begin position="714"/>
        <end position="727"/>
    </location>
</feature>
<feature type="region of interest" description="Disordered" evidence="1">
    <location>
        <begin position="677"/>
        <end position="728"/>
    </location>
</feature>
<feature type="compositionally biased region" description="Polar residues" evidence="1">
    <location>
        <begin position="1060"/>
        <end position="1072"/>
    </location>
</feature>
<feature type="region of interest" description="Disordered" evidence="1">
    <location>
        <begin position="1060"/>
        <end position="1079"/>
    </location>
</feature>
<feature type="transmembrane region" description="Helical" evidence="2">
    <location>
        <begin position="6"/>
        <end position="27"/>
    </location>
</feature>
<evidence type="ECO:0000313" key="4">
    <source>
        <dbReference type="Proteomes" id="UP000521872"/>
    </source>
</evidence>
<feature type="region of interest" description="Disordered" evidence="1">
    <location>
        <begin position="603"/>
        <end position="628"/>
    </location>
</feature>
<feature type="compositionally biased region" description="Polar residues" evidence="1">
    <location>
        <begin position="258"/>
        <end position="275"/>
    </location>
</feature>
<feature type="transmembrane region" description="Helical" evidence="2">
    <location>
        <begin position="168"/>
        <end position="191"/>
    </location>
</feature>
<keyword evidence="2" id="KW-0812">Transmembrane</keyword>
<feature type="transmembrane region" description="Helical" evidence="2">
    <location>
        <begin position="466"/>
        <end position="487"/>
    </location>
</feature>
<dbReference type="AlphaFoldDB" id="A0A8H4VR69"/>
<feature type="compositionally biased region" description="Polar residues" evidence="1">
    <location>
        <begin position="704"/>
        <end position="713"/>
    </location>
</feature>
<proteinExistence type="predicted"/>
<feature type="transmembrane region" description="Helical" evidence="2">
    <location>
        <begin position="135"/>
        <end position="156"/>
    </location>
</feature>
<feature type="compositionally biased region" description="Basic residues" evidence="1">
    <location>
        <begin position="820"/>
        <end position="838"/>
    </location>
</feature>
<gene>
    <name evidence="3" type="ORF">D9613_004993</name>
</gene>
<dbReference type="EMBL" id="JAACJL010000016">
    <property type="protein sequence ID" value="KAF4619871.1"/>
    <property type="molecule type" value="Genomic_DNA"/>
</dbReference>
<evidence type="ECO:0000256" key="1">
    <source>
        <dbReference type="SAM" id="MobiDB-lite"/>
    </source>
</evidence>
<accession>A0A8H4VR69</accession>
<feature type="region of interest" description="Disordered" evidence="1">
    <location>
        <begin position="811"/>
        <end position="842"/>
    </location>
</feature>
<feature type="compositionally biased region" description="Basic residues" evidence="1">
    <location>
        <begin position="681"/>
        <end position="690"/>
    </location>
</feature>
<keyword evidence="2" id="KW-1133">Transmembrane helix</keyword>
<sequence>MIPLIPALILAFLSFISSAFVILRLVIPILPPHPLSKRVSPAEFGLPRFRSLSPADKGHVWLASLDLVAVSVFIWQIVNESTVGPTTAVDLATDPGSAVRLWIAVTIRQACLLIIVAVTLLHVRMAQSVSFGAKHWMLWAPTALLVITSTAVAGILSGTGYSTLFTGVIAYSITIGVLSTVSFLCLVRTLFMIKKNLAPKDENAQNWPSVRVAEEKPRPSFTTEEIDAIRDGASWITSSAGSRRNSMSAWSFSTHHTITTSNHGQGRMPKTTQGSVPAKSSFWFGSTTANDIQIPPVPPLPSPYGPASPALAESDPFRRDLPPLPHQQKPRFGSQSSWLTSSAGSHTTITSWSYPTTYHEGTIHDIDTQDLRTAYSPDPLTTAYSPEPRPVTPAMADAQVLGGYGYAPAVVEVEKGLASLATHGSATVQISLLPAFTWSVTIWLPLALALPYFISLLQNTIPSTALQVLFILSVTISSPMLALSLLIGSPLPIPVGLFDAHNPLPKNLDKPLVHADLPPRAWSHEYKRSTSCSVTVVEGRRSGDVWLSKGDAVDGKGKIGRAIGMLSTTPKLSVMPPEDNDDHLDMPPVPIHDDSLPVNIGGTPQSENSVQFGRMRKESKASSHFSGGDESMAFASRIMIAQRHYSALAQTMVVPAGGNSGNRDSAAASTLISIATGAGKRSSHQSHLRSRSTASSVYDPPETPTGQERFNASPTPPPPFPLPPTPPNVRAARLAMLQHKKSFSSGHDFMFKAVDDMNEIDAMTAGVLPLLVPGLKVGENMKIKDGKYSPPVSLSKGSKVAKKLAEFGEDFSSPEVHSTPARRRQPRGRKESGHKRNHFSLPSLSLGKDAIHSLASDVRSAFEGQVAQYMAVASAESDTRRNTVLGVECALQSVQEEVEKVAKPLGRTMSTRSLGLRADVPHNVDTARSSVTSLAQAQPPSAASTVTLFEEFEAGLHQAESTPHNSVSQKPTSRGPAPPMPNRRSSIRYIKSDVDEQQVVPQVEQAPMASISENSVVSPLTSWSSRAVKLIPKASKRSSTDSTSPKEGLRTLTLLQDRANTVKGNGNNSPTTAEIRPLTLSKRNKIAKAHQDENSNPGAASRNKNIKSLTLSRSDTSKMRGALRKTEVLPDVVVRPPSTSEHHAFVYSFRD</sequence>
<dbReference type="Proteomes" id="UP000521872">
    <property type="component" value="Unassembled WGS sequence"/>
</dbReference>
<feature type="compositionally biased region" description="Polar residues" evidence="1">
    <location>
        <begin position="959"/>
        <end position="972"/>
    </location>
</feature>
<feature type="compositionally biased region" description="Polar residues" evidence="1">
    <location>
        <begin position="1094"/>
        <end position="1114"/>
    </location>
</feature>
<name>A0A8H4VR69_9AGAR</name>
<protein>
    <submittedName>
        <fullName evidence="3">Uncharacterized protein</fullName>
    </submittedName>
</protein>
<evidence type="ECO:0000256" key="2">
    <source>
        <dbReference type="SAM" id="Phobius"/>
    </source>
</evidence>
<evidence type="ECO:0000313" key="3">
    <source>
        <dbReference type="EMBL" id="KAF4619871.1"/>
    </source>
</evidence>
<comment type="caution">
    <text evidence="3">The sequence shown here is derived from an EMBL/GenBank/DDBJ whole genome shotgun (WGS) entry which is preliminary data.</text>
</comment>
<organism evidence="3 4">
    <name type="scientific">Agrocybe pediades</name>
    <dbReference type="NCBI Taxonomy" id="84607"/>
    <lineage>
        <taxon>Eukaryota</taxon>
        <taxon>Fungi</taxon>
        <taxon>Dikarya</taxon>
        <taxon>Basidiomycota</taxon>
        <taxon>Agaricomycotina</taxon>
        <taxon>Agaricomycetes</taxon>
        <taxon>Agaricomycetidae</taxon>
        <taxon>Agaricales</taxon>
        <taxon>Agaricineae</taxon>
        <taxon>Strophariaceae</taxon>
        <taxon>Agrocybe</taxon>
    </lineage>
</organism>